<dbReference type="SUPFAM" id="SSF46929">
    <property type="entry name" value="DNA helicase RuvA subunit, C-terminal domain"/>
    <property type="match status" value="1"/>
</dbReference>
<keyword evidence="1 6" id="KW-0963">Cytoplasm</keyword>
<keyword evidence="2 6" id="KW-0227">DNA damage</keyword>
<dbReference type="InterPro" id="IPR000085">
    <property type="entry name" value="RuvA"/>
</dbReference>
<evidence type="ECO:0000259" key="7">
    <source>
        <dbReference type="SMART" id="SM00278"/>
    </source>
</evidence>
<comment type="similarity">
    <text evidence="6">Belongs to the RuvA family.</text>
</comment>
<dbReference type="SUPFAM" id="SSF50249">
    <property type="entry name" value="Nucleic acid-binding proteins"/>
    <property type="match status" value="1"/>
</dbReference>
<dbReference type="OrthoDB" id="5293449at2"/>
<dbReference type="GO" id="GO:0005737">
    <property type="term" value="C:cytoplasm"/>
    <property type="evidence" value="ECO:0007669"/>
    <property type="project" value="UniProtKB-SubCell"/>
</dbReference>
<comment type="caution">
    <text evidence="6">Lacks conserved residue(s) required for the propagation of feature annotation.</text>
</comment>
<keyword evidence="3 6" id="KW-0238">DNA-binding</keyword>
<organism evidence="8 9">
    <name type="scientific">Desulfovibrio piger</name>
    <dbReference type="NCBI Taxonomy" id="901"/>
    <lineage>
        <taxon>Bacteria</taxon>
        <taxon>Pseudomonadati</taxon>
        <taxon>Thermodesulfobacteriota</taxon>
        <taxon>Desulfovibrionia</taxon>
        <taxon>Desulfovibrionales</taxon>
        <taxon>Desulfovibrionaceae</taxon>
        <taxon>Desulfovibrio</taxon>
    </lineage>
</organism>
<evidence type="ECO:0000256" key="3">
    <source>
        <dbReference type="ARBA" id="ARBA00023125"/>
    </source>
</evidence>
<evidence type="ECO:0000256" key="2">
    <source>
        <dbReference type="ARBA" id="ARBA00022763"/>
    </source>
</evidence>
<accession>A0A1K1LI83</accession>
<dbReference type="InterPro" id="IPR013849">
    <property type="entry name" value="DNA_helicase_Holl-junc_RuvA_I"/>
</dbReference>
<dbReference type="InterPro" id="IPR011114">
    <property type="entry name" value="RuvA_C"/>
</dbReference>
<gene>
    <name evidence="6" type="primary">ruvA</name>
    <name evidence="8" type="ORF">DESPIGER_2596</name>
</gene>
<keyword evidence="4 6" id="KW-0233">DNA recombination</keyword>
<dbReference type="HAMAP" id="MF_00031">
    <property type="entry name" value="DNA_HJ_migration_RuvA"/>
    <property type="match status" value="1"/>
</dbReference>
<evidence type="ECO:0000313" key="8">
    <source>
        <dbReference type="EMBL" id="SFV74410.1"/>
    </source>
</evidence>
<dbReference type="InterPro" id="IPR012340">
    <property type="entry name" value="NA-bd_OB-fold"/>
</dbReference>
<dbReference type="GO" id="GO:0006281">
    <property type="term" value="P:DNA repair"/>
    <property type="evidence" value="ECO:0007669"/>
    <property type="project" value="UniProtKB-UniRule"/>
</dbReference>
<comment type="subcellular location">
    <subcellularLocation>
        <location evidence="6">Cytoplasm</location>
    </subcellularLocation>
</comment>
<comment type="subunit">
    <text evidence="6">Homotetramer. Forms an RuvA(8)-RuvB(12)-Holliday junction (HJ) complex. HJ DNA is sandwiched between 2 RuvA tetramers; dsDNA enters through RuvA and exits via RuvB. An RuvB hexamer assembles on each DNA strand where it exits the tetramer. Each RuvB hexamer is contacted by two RuvA subunits (via domain III) on 2 adjacent RuvB subunits; this complex drives branch migration. In the full resolvosome a probable DNA-RuvA(4)-RuvB(12)-RuvC(2) complex forms which resolves the HJ.</text>
</comment>
<comment type="function">
    <text evidence="6">The RuvA-RuvB-RuvC complex processes Holliday junction (HJ) DNA during genetic recombination and DNA repair, while the RuvA-RuvB complex plays an important role in the rescue of blocked DNA replication forks via replication fork reversal (RFR). RuvA specifically binds to HJ cruciform DNA, conferring on it an open structure. The RuvB hexamer acts as an ATP-dependent pump, pulling dsDNA into and through the RuvAB complex. HJ branch migration allows RuvC to scan DNA until it finds its consensus sequence, where it cleaves and resolves the cruciform DNA.</text>
</comment>
<evidence type="ECO:0000256" key="5">
    <source>
        <dbReference type="ARBA" id="ARBA00023204"/>
    </source>
</evidence>
<dbReference type="GO" id="GO:0048476">
    <property type="term" value="C:Holliday junction resolvase complex"/>
    <property type="evidence" value="ECO:0007669"/>
    <property type="project" value="UniProtKB-UniRule"/>
</dbReference>
<dbReference type="Pfam" id="PF14520">
    <property type="entry name" value="HHH_5"/>
    <property type="match status" value="1"/>
</dbReference>
<dbReference type="CDD" id="cd14332">
    <property type="entry name" value="UBA_RuvA_C"/>
    <property type="match status" value="1"/>
</dbReference>
<evidence type="ECO:0000256" key="4">
    <source>
        <dbReference type="ARBA" id="ARBA00023172"/>
    </source>
</evidence>
<reference evidence="9" key="1">
    <citation type="submission" date="2016-10" db="EMBL/GenBank/DDBJ databases">
        <authorList>
            <person name="Wegmann U."/>
        </authorList>
    </citation>
    <scope>NUCLEOTIDE SEQUENCE [LARGE SCALE GENOMIC DNA]</scope>
</reference>
<dbReference type="Pfam" id="PF01330">
    <property type="entry name" value="RuvA_N"/>
    <property type="match status" value="1"/>
</dbReference>
<proteinExistence type="inferred from homology"/>
<keyword evidence="5 6" id="KW-0234">DNA repair</keyword>
<keyword evidence="8" id="KW-0378">Hydrolase</keyword>
<dbReference type="GO" id="GO:0009378">
    <property type="term" value="F:four-way junction helicase activity"/>
    <property type="evidence" value="ECO:0007669"/>
    <property type="project" value="InterPro"/>
</dbReference>
<name>A0A1K1LI83_9BACT</name>
<keyword evidence="8" id="KW-0347">Helicase</keyword>
<dbReference type="KEGG" id="dpg:DESPIGER_2596"/>
<dbReference type="Proteomes" id="UP000186323">
    <property type="component" value="Chromosome I"/>
</dbReference>
<dbReference type="GO" id="GO:0009379">
    <property type="term" value="C:Holliday junction helicase complex"/>
    <property type="evidence" value="ECO:0007669"/>
    <property type="project" value="InterPro"/>
</dbReference>
<dbReference type="RefSeq" id="WP_072337362.1">
    <property type="nucleotide sequence ID" value="NZ_CALUWT010000002.1"/>
</dbReference>
<dbReference type="GO" id="GO:0005524">
    <property type="term" value="F:ATP binding"/>
    <property type="evidence" value="ECO:0007669"/>
    <property type="project" value="InterPro"/>
</dbReference>
<dbReference type="NCBIfam" id="TIGR00084">
    <property type="entry name" value="ruvA"/>
    <property type="match status" value="1"/>
</dbReference>
<dbReference type="AlphaFoldDB" id="A0A1K1LI83"/>
<feature type="region of interest" description="Domain III" evidence="6">
    <location>
        <begin position="153"/>
        <end position="203"/>
    </location>
</feature>
<dbReference type="InterPro" id="IPR003583">
    <property type="entry name" value="Hlx-hairpin-Hlx_DNA-bd_motif"/>
</dbReference>
<dbReference type="Gene3D" id="1.10.150.20">
    <property type="entry name" value="5' to 3' exonuclease, C-terminal subdomain"/>
    <property type="match status" value="1"/>
</dbReference>
<evidence type="ECO:0000256" key="6">
    <source>
        <dbReference type="HAMAP-Rule" id="MF_00031"/>
    </source>
</evidence>
<dbReference type="InterPro" id="IPR010994">
    <property type="entry name" value="RuvA_2-like"/>
</dbReference>
<evidence type="ECO:0000256" key="1">
    <source>
        <dbReference type="ARBA" id="ARBA00022490"/>
    </source>
</evidence>
<dbReference type="SMART" id="SM00278">
    <property type="entry name" value="HhH1"/>
    <property type="match status" value="2"/>
</dbReference>
<dbReference type="EMBL" id="LT630450">
    <property type="protein sequence ID" value="SFV74410.1"/>
    <property type="molecule type" value="Genomic_DNA"/>
</dbReference>
<keyword evidence="8" id="KW-0547">Nucleotide-binding</keyword>
<protein>
    <recommendedName>
        <fullName evidence="6">Holliday junction branch migration complex subunit RuvA</fullName>
    </recommendedName>
</protein>
<comment type="domain">
    <text evidence="6">Has three domains with a flexible linker between the domains II and III and assumes an 'L' shape. Domain III is highly mobile and contacts RuvB.</text>
</comment>
<keyword evidence="9" id="KW-1185">Reference proteome</keyword>
<keyword evidence="8" id="KW-0067">ATP-binding</keyword>
<feature type="domain" description="Helix-hairpin-helix DNA-binding motif class 1" evidence="7">
    <location>
        <begin position="109"/>
        <end position="128"/>
    </location>
</feature>
<dbReference type="GO" id="GO:0000400">
    <property type="term" value="F:four-way junction DNA binding"/>
    <property type="evidence" value="ECO:0007669"/>
    <property type="project" value="UniProtKB-UniRule"/>
</dbReference>
<dbReference type="Gene3D" id="2.40.50.140">
    <property type="entry name" value="Nucleic acid-binding proteins"/>
    <property type="match status" value="1"/>
</dbReference>
<feature type="domain" description="Helix-hairpin-helix DNA-binding motif class 1" evidence="7">
    <location>
        <begin position="74"/>
        <end position="93"/>
    </location>
</feature>
<dbReference type="GO" id="GO:0006310">
    <property type="term" value="P:DNA recombination"/>
    <property type="evidence" value="ECO:0007669"/>
    <property type="project" value="UniProtKB-UniRule"/>
</dbReference>
<dbReference type="Pfam" id="PF07499">
    <property type="entry name" value="RuvA_C"/>
    <property type="match status" value="1"/>
</dbReference>
<sequence length="203" mass="21980">MIAYLEGLLAETWGTSCIVVTRGGVGYEVDLPAHTLASLPGRGESVALYTSLVVREDAQQLFGFATFEERQVFEVLLTISKVGARTALAILSLYRPDDLRRIVLEEDVDALTRVSGIGKKTAQHVFLELKYKLKVEDVPQAAVLAANGRPGSVFRDVLDGLANLGYSEDECAPVVKNILLQEPDLDVTGALRAALKALARGRL</sequence>
<evidence type="ECO:0000313" key="9">
    <source>
        <dbReference type="Proteomes" id="UP000186323"/>
    </source>
</evidence>
<dbReference type="Gene3D" id="1.10.8.10">
    <property type="entry name" value="DNA helicase RuvA subunit, C-terminal domain"/>
    <property type="match status" value="1"/>
</dbReference>
<dbReference type="InterPro" id="IPR036267">
    <property type="entry name" value="RuvA_C_sf"/>
</dbReference>
<dbReference type="SUPFAM" id="SSF47781">
    <property type="entry name" value="RuvA domain 2-like"/>
    <property type="match status" value="1"/>
</dbReference>